<keyword evidence="2" id="KW-1185">Reference proteome</keyword>
<accession>A0A1E5KYS3</accession>
<name>A0A1E5KYS3_9ENTE</name>
<gene>
    <name evidence="1" type="ORF">BCR26_01780</name>
</gene>
<reference evidence="1 2" key="1">
    <citation type="submission" date="2016-09" db="EMBL/GenBank/DDBJ databases">
        <authorList>
            <person name="Capua I."/>
            <person name="De Benedictis P."/>
            <person name="Joannis T."/>
            <person name="Lombin L.H."/>
            <person name="Cattoli G."/>
        </authorList>
    </citation>
    <scope>NUCLEOTIDE SEQUENCE [LARGE SCALE GENOMIC DNA]</scope>
    <source>
        <strain evidence="1 2">LMG 25899</strain>
    </source>
</reference>
<proteinExistence type="predicted"/>
<evidence type="ECO:0000313" key="1">
    <source>
        <dbReference type="EMBL" id="OEH83026.1"/>
    </source>
</evidence>
<dbReference type="EMBL" id="MIEK01000012">
    <property type="protein sequence ID" value="OEH83026.1"/>
    <property type="molecule type" value="Genomic_DNA"/>
</dbReference>
<comment type="caution">
    <text evidence="1">The sequence shown here is derived from an EMBL/GenBank/DDBJ whole genome shotgun (WGS) entry which is preliminary data.</text>
</comment>
<dbReference type="Proteomes" id="UP000095256">
    <property type="component" value="Unassembled WGS sequence"/>
</dbReference>
<evidence type="ECO:0000313" key="2">
    <source>
        <dbReference type="Proteomes" id="UP000095256"/>
    </source>
</evidence>
<dbReference type="RefSeq" id="WP_069697981.1">
    <property type="nucleotide sequence ID" value="NZ_JAGGMA010000002.1"/>
</dbReference>
<dbReference type="AlphaFoldDB" id="A0A1E5KYS3"/>
<sequence>MRISGVVELLVLVERGGDDNSLGMYLSLLVDFAVVKELFFEPLLTKKSLKIKQVSIIFFKKISLHF</sequence>
<organism evidence="1 2">
    <name type="scientific">Enterococcus rivorum</name>
    <dbReference type="NCBI Taxonomy" id="762845"/>
    <lineage>
        <taxon>Bacteria</taxon>
        <taxon>Bacillati</taxon>
        <taxon>Bacillota</taxon>
        <taxon>Bacilli</taxon>
        <taxon>Lactobacillales</taxon>
        <taxon>Enterococcaceae</taxon>
        <taxon>Enterococcus</taxon>
    </lineage>
</organism>
<protein>
    <submittedName>
        <fullName evidence="1">Uncharacterized protein</fullName>
    </submittedName>
</protein>